<dbReference type="AlphaFoldDB" id="A0A7H8QII0"/>
<gene>
    <name evidence="4" type="ORF">TRUGW13939_00379</name>
</gene>
<proteinExistence type="predicted"/>
<dbReference type="OrthoDB" id="37537at2759"/>
<dbReference type="RefSeq" id="XP_035339480.1">
    <property type="nucleotide sequence ID" value="XM_035483587.1"/>
</dbReference>
<name>A0A7H8QII0_TALRU</name>
<keyword evidence="1" id="KW-0560">Oxidoreductase</keyword>
<evidence type="ECO:0000259" key="3">
    <source>
        <dbReference type="Pfam" id="PF00248"/>
    </source>
</evidence>
<feature type="compositionally biased region" description="Polar residues" evidence="2">
    <location>
        <begin position="329"/>
        <end position="340"/>
    </location>
</feature>
<dbReference type="SUPFAM" id="SSF51430">
    <property type="entry name" value="NAD(P)-linked oxidoreductase"/>
    <property type="match status" value="1"/>
</dbReference>
<dbReference type="EMBL" id="CP055898">
    <property type="protein sequence ID" value="QKX53301.1"/>
    <property type="molecule type" value="Genomic_DNA"/>
</dbReference>
<dbReference type="PANTHER" id="PTHR43625">
    <property type="entry name" value="AFLATOXIN B1 ALDEHYDE REDUCTASE"/>
    <property type="match status" value="1"/>
</dbReference>
<dbReference type="Gene3D" id="3.20.20.100">
    <property type="entry name" value="NADP-dependent oxidoreductase domain"/>
    <property type="match status" value="1"/>
</dbReference>
<feature type="domain" description="NADP-dependent oxidoreductase" evidence="3">
    <location>
        <begin position="18"/>
        <end position="315"/>
    </location>
</feature>
<organism evidence="4 5">
    <name type="scientific">Talaromyces rugulosus</name>
    <name type="common">Penicillium rugulosum</name>
    <dbReference type="NCBI Taxonomy" id="121627"/>
    <lineage>
        <taxon>Eukaryota</taxon>
        <taxon>Fungi</taxon>
        <taxon>Dikarya</taxon>
        <taxon>Ascomycota</taxon>
        <taxon>Pezizomycotina</taxon>
        <taxon>Eurotiomycetes</taxon>
        <taxon>Eurotiomycetidae</taxon>
        <taxon>Eurotiales</taxon>
        <taxon>Trichocomaceae</taxon>
        <taxon>Talaromyces</taxon>
        <taxon>Talaromyces sect. Islandici</taxon>
    </lineage>
</organism>
<accession>A0A7H8QII0</accession>
<reference evidence="5" key="1">
    <citation type="submission" date="2020-06" db="EMBL/GenBank/DDBJ databases">
        <title>A chromosome-scale genome assembly of Talaromyces rugulosus W13939.</title>
        <authorList>
            <person name="Wang B."/>
            <person name="Guo L."/>
            <person name="Ye K."/>
            <person name="Wang L."/>
        </authorList>
    </citation>
    <scope>NUCLEOTIDE SEQUENCE [LARGE SCALE GENOMIC DNA]</scope>
    <source>
        <strain evidence="5">W13939</strain>
    </source>
</reference>
<dbReference type="Proteomes" id="UP000509510">
    <property type="component" value="Chromosome I"/>
</dbReference>
<dbReference type="GO" id="GO:0016491">
    <property type="term" value="F:oxidoreductase activity"/>
    <property type="evidence" value="ECO:0007669"/>
    <property type="project" value="UniProtKB-KW"/>
</dbReference>
<dbReference type="Pfam" id="PF00248">
    <property type="entry name" value="Aldo_ket_red"/>
    <property type="match status" value="1"/>
</dbReference>
<sequence>MSYPTRSLGRHGPQVPAVGLGLMSLGDIYGPAGSLDEKVAFLEHAHATGQRFWDTADMYFDSEDAVGEWFKRSGKRNDIFLATKFGIQIDPKAGTGSIRSDPEYAKIACEKSLKRLGVDSIDLYYCHRVDKVTPIEKTVEAMVELKNQGKIRYLGLSEVSAETLRRAYAVHPISALQMEYSPFALDIEKPSIDLLNTCRELGVAIVAYSPIGRGLLTGQIQSFDDIPAKDFRRVLPKYQPEHFPKILQLVQGLKDVSQAHHECTPTQAAIAWLLAQGSEIIPIPGTKSTKRMDENAGSALVKLTEKEVQHIRDLAERSEVPGPRYSDAMNMNSIADTPPL</sequence>
<feature type="region of interest" description="Disordered" evidence="2">
    <location>
        <begin position="318"/>
        <end position="340"/>
    </location>
</feature>
<keyword evidence="5" id="KW-1185">Reference proteome</keyword>
<evidence type="ECO:0000313" key="4">
    <source>
        <dbReference type="EMBL" id="QKX53301.1"/>
    </source>
</evidence>
<dbReference type="InterPro" id="IPR050791">
    <property type="entry name" value="Aldo-Keto_reductase"/>
</dbReference>
<dbReference type="InterPro" id="IPR023210">
    <property type="entry name" value="NADP_OxRdtase_dom"/>
</dbReference>
<dbReference type="KEGG" id="trg:TRUGW13939_00379"/>
<dbReference type="InterPro" id="IPR036812">
    <property type="entry name" value="NAD(P)_OxRdtase_dom_sf"/>
</dbReference>
<dbReference type="GeneID" id="55987892"/>
<evidence type="ECO:0000313" key="5">
    <source>
        <dbReference type="Proteomes" id="UP000509510"/>
    </source>
</evidence>
<protein>
    <recommendedName>
        <fullName evidence="3">NADP-dependent oxidoreductase domain-containing protein</fullName>
    </recommendedName>
</protein>
<dbReference type="GO" id="GO:0005737">
    <property type="term" value="C:cytoplasm"/>
    <property type="evidence" value="ECO:0007669"/>
    <property type="project" value="TreeGrafter"/>
</dbReference>
<evidence type="ECO:0000256" key="1">
    <source>
        <dbReference type="ARBA" id="ARBA00023002"/>
    </source>
</evidence>
<dbReference type="PANTHER" id="PTHR43625:SF40">
    <property type="entry name" value="ALDO-KETO REDUCTASE YAKC [NADP(+)]"/>
    <property type="match status" value="1"/>
</dbReference>
<evidence type="ECO:0000256" key="2">
    <source>
        <dbReference type="SAM" id="MobiDB-lite"/>
    </source>
</evidence>